<dbReference type="InterPro" id="IPR005119">
    <property type="entry name" value="LysR_subst-bd"/>
</dbReference>
<dbReference type="GO" id="GO:0003700">
    <property type="term" value="F:DNA-binding transcription factor activity"/>
    <property type="evidence" value="ECO:0007669"/>
    <property type="project" value="InterPro"/>
</dbReference>
<proteinExistence type="inferred from homology"/>
<evidence type="ECO:0000313" key="7">
    <source>
        <dbReference type="Proteomes" id="UP000078428"/>
    </source>
</evidence>
<evidence type="ECO:0000313" key="6">
    <source>
        <dbReference type="EMBL" id="OAN52194.1"/>
    </source>
</evidence>
<dbReference type="InterPro" id="IPR000847">
    <property type="entry name" value="LysR_HTH_N"/>
</dbReference>
<gene>
    <name evidence="6" type="ORF">A6A04_00365</name>
</gene>
<dbReference type="GO" id="GO:0006351">
    <property type="term" value="P:DNA-templated transcription"/>
    <property type="evidence" value="ECO:0007669"/>
    <property type="project" value="TreeGrafter"/>
</dbReference>
<dbReference type="EMBL" id="LWQT01000044">
    <property type="protein sequence ID" value="OAN52194.1"/>
    <property type="molecule type" value="Genomic_DNA"/>
</dbReference>
<evidence type="ECO:0000259" key="5">
    <source>
        <dbReference type="PROSITE" id="PS50931"/>
    </source>
</evidence>
<dbReference type="FunFam" id="1.10.10.10:FF:000001">
    <property type="entry name" value="LysR family transcriptional regulator"/>
    <property type="match status" value="1"/>
</dbReference>
<dbReference type="CDD" id="cd08422">
    <property type="entry name" value="PBP2_CrgA_like"/>
    <property type="match status" value="1"/>
</dbReference>
<dbReference type="InterPro" id="IPR036390">
    <property type="entry name" value="WH_DNA-bd_sf"/>
</dbReference>
<evidence type="ECO:0000256" key="2">
    <source>
        <dbReference type="ARBA" id="ARBA00023015"/>
    </source>
</evidence>
<protein>
    <submittedName>
        <fullName evidence="6">LysR family transcriptional regulator</fullName>
    </submittedName>
</protein>
<dbReference type="PRINTS" id="PR00039">
    <property type="entry name" value="HTHLYSR"/>
</dbReference>
<evidence type="ECO:0000256" key="3">
    <source>
        <dbReference type="ARBA" id="ARBA00023125"/>
    </source>
</evidence>
<dbReference type="Gene3D" id="1.10.10.10">
    <property type="entry name" value="Winged helix-like DNA-binding domain superfamily/Winged helix DNA-binding domain"/>
    <property type="match status" value="1"/>
</dbReference>
<keyword evidence="2" id="KW-0805">Transcription regulation</keyword>
<dbReference type="STRING" id="1285242.A6A04_00365"/>
<dbReference type="GO" id="GO:0043565">
    <property type="term" value="F:sequence-specific DNA binding"/>
    <property type="evidence" value="ECO:0007669"/>
    <property type="project" value="TreeGrafter"/>
</dbReference>
<dbReference type="OrthoDB" id="9812435at2"/>
<sequence>MTPRFDCLQAFVKVAETGSFSEAARRLGLSKSMLSRQVSALEADLGVRLLHRTTRSLSPTEAGRAYLERCQRILADLEEANLQVSRLQAVPRGRLRVSAPLSFGIGHLAGVLPAFLERYPEIELDMNMTDRHVDLVEEGWDLAVRIGRLADSSLIARRLAPIRVMAAAAPAYLARKGVPHQPQDLAGHDCLTHGLSMTAEWRFAAEDGRSVDVAVSGRFHADNGDVLRVMALSGLGVVLLPSFFMGDDIRAGRLVPVLEGFVPQGATLNAVYPHSRHLSPKVRAFVDHLAESFGPEPYWDRGIAPPVRE</sequence>
<dbReference type="SUPFAM" id="SSF53850">
    <property type="entry name" value="Periplasmic binding protein-like II"/>
    <property type="match status" value="1"/>
</dbReference>
<keyword evidence="3" id="KW-0238">DNA-binding</keyword>
<dbReference type="PANTHER" id="PTHR30537">
    <property type="entry name" value="HTH-TYPE TRANSCRIPTIONAL REGULATOR"/>
    <property type="match status" value="1"/>
</dbReference>
<name>A0A178MTV9_9PROT</name>
<dbReference type="Proteomes" id="UP000078428">
    <property type="component" value="Unassembled WGS sequence"/>
</dbReference>
<dbReference type="RefSeq" id="WP_068490983.1">
    <property type="nucleotide sequence ID" value="NZ_LWQT01000044.1"/>
</dbReference>
<dbReference type="FunFam" id="3.40.190.290:FF:000001">
    <property type="entry name" value="Transcriptional regulator, LysR family"/>
    <property type="match status" value="1"/>
</dbReference>
<keyword evidence="7" id="KW-1185">Reference proteome</keyword>
<evidence type="ECO:0000256" key="1">
    <source>
        <dbReference type="ARBA" id="ARBA00009437"/>
    </source>
</evidence>
<comment type="caution">
    <text evidence="6">The sequence shown here is derived from an EMBL/GenBank/DDBJ whole genome shotgun (WGS) entry which is preliminary data.</text>
</comment>
<dbReference type="SUPFAM" id="SSF46785">
    <property type="entry name" value="Winged helix' DNA-binding domain"/>
    <property type="match status" value="1"/>
</dbReference>
<comment type="similarity">
    <text evidence="1">Belongs to the LysR transcriptional regulatory family.</text>
</comment>
<organism evidence="6 7">
    <name type="scientific">Paramagnetospirillum marisnigri</name>
    <dbReference type="NCBI Taxonomy" id="1285242"/>
    <lineage>
        <taxon>Bacteria</taxon>
        <taxon>Pseudomonadati</taxon>
        <taxon>Pseudomonadota</taxon>
        <taxon>Alphaproteobacteria</taxon>
        <taxon>Rhodospirillales</taxon>
        <taxon>Magnetospirillaceae</taxon>
        <taxon>Paramagnetospirillum</taxon>
    </lineage>
</organism>
<feature type="domain" description="HTH lysR-type" evidence="5">
    <location>
        <begin position="3"/>
        <end position="60"/>
    </location>
</feature>
<dbReference type="InterPro" id="IPR058163">
    <property type="entry name" value="LysR-type_TF_proteobact-type"/>
</dbReference>
<dbReference type="PROSITE" id="PS50931">
    <property type="entry name" value="HTH_LYSR"/>
    <property type="match status" value="1"/>
</dbReference>
<dbReference type="Gene3D" id="3.40.190.290">
    <property type="match status" value="1"/>
</dbReference>
<dbReference type="Pfam" id="PF00126">
    <property type="entry name" value="HTH_1"/>
    <property type="match status" value="1"/>
</dbReference>
<accession>A0A178MTV9</accession>
<dbReference type="AlphaFoldDB" id="A0A178MTV9"/>
<keyword evidence="4" id="KW-0804">Transcription</keyword>
<evidence type="ECO:0000256" key="4">
    <source>
        <dbReference type="ARBA" id="ARBA00023163"/>
    </source>
</evidence>
<reference evidence="6 7" key="1">
    <citation type="submission" date="2016-04" db="EMBL/GenBank/DDBJ databases">
        <title>Draft genome sequence of freshwater magnetotactic bacteria Magnetospirillum marisnigri SP-1 and Magnetospirillum moscoviense BB-1.</title>
        <authorList>
            <person name="Koziaeva V."/>
            <person name="Dziuba M.V."/>
            <person name="Ivanov T.M."/>
            <person name="Kuznetsov B."/>
            <person name="Grouzdev D.S."/>
        </authorList>
    </citation>
    <scope>NUCLEOTIDE SEQUENCE [LARGE SCALE GENOMIC DNA]</scope>
    <source>
        <strain evidence="6 7">SP-1</strain>
    </source>
</reference>
<dbReference type="InterPro" id="IPR036388">
    <property type="entry name" value="WH-like_DNA-bd_sf"/>
</dbReference>
<dbReference type="PANTHER" id="PTHR30537:SF5">
    <property type="entry name" value="HTH-TYPE TRANSCRIPTIONAL ACTIVATOR TTDR-RELATED"/>
    <property type="match status" value="1"/>
</dbReference>
<dbReference type="Pfam" id="PF03466">
    <property type="entry name" value="LysR_substrate"/>
    <property type="match status" value="1"/>
</dbReference>